<dbReference type="InterPro" id="IPR019999">
    <property type="entry name" value="Anth_synth_I-like"/>
</dbReference>
<gene>
    <name evidence="8" type="primary">pabB</name>
    <name evidence="8" type="ORF">IQ215_07025</name>
</gene>
<dbReference type="Proteomes" id="UP000654604">
    <property type="component" value="Unassembled WGS sequence"/>
</dbReference>
<dbReference type="InterPro" id="IPR005802">
    <property type="entry name" value="ADC_synth_comp_1"/>
</dbReference>
<dbReference type="SUPFAM" id="SSF52317">
    <property type="entry name" value="Class I glutamine amidotransferase-like"/>
    <property type="match status" value="1"/>
</dbReference>
<keyword evidence="3 8" id="KW-0808">Transferase</keyword>
<feature type="domain" description="Chorismate-utilising enzyme C-terminal" evidence="6">
    <location>
        <begin position="421"/>
        <end position="675"/>
    </location>
</feature>
<dbReference type="EMBL" id="JADEWC010000012">
    <property type="protein sequence ID" value="MBE9222447.1"/>
    <property type="molecule type" value="Genomic_DNA"/>
</dbReference>
<dbReference type="PANTHER" id="PTHR11236">
    <property type="entry name" value="AMINOBENZOATE/ANTHRANILATE SYNTHASE"/>
    <property type="match status" value="1"/>
</dbReference>
<reference evidence="8 9" key="1">
    <citation type="submission" date="2020-10" db="EMBL/GenBank/DDBJ databases">
        <authorList>
            <person name="Castelo-Branco R."/>
            <person name="Eusebio N."/>
            <person name="Adriana R."/>
            <person name="Vieira A."/>
            <person name="Brugerolle De Fraissinette N."/>
            <person name="Rezende De Castro R."/>
            <person name="Schneider M.P."/>
            <person name="Vasconcelos V."/>
            <person name="Leao P.N."/>
        </authorList>
    </citation>
    <scope>NUCLEOTIDE SEQUENCE [LARGE SCALE GENOMIC DNA]</scope>
    <source>
        <strain evidence="8 9">LEGE 03274</strain>
    </source>
</reference>
<dbReference type="PANTHER" id="PTHR11236:SF18">
    <property type="entry name" value="AMINODEOXYCHORISMATE SYNTHASE"/>
    <property type="match status" value="1"/>
</dbReference>
<dbReference type="RefSeq" id="WP_193800608.1">
    <property type="nucleotide sequence ID" value="NZ_JADEWC010000012.1"/>
</dbReference>
<dbReference type="Gene3D" id="3.60.120.10">
    <property type="entry name" value="Anthranilate synthase"/>
    <property type="match status" value="1"/>
</dbReference>
<dbReference type="PRINTS" id="PR00096">
    <property type="entry name" value="GATASE"/>
</dbReference>
<evidence type="ECO:0000313" key="9">
    <source>
        <dbReference type="Proteomes" id="UP000654604"/>
    </source>
</evidence>
<evidence type="ECO:0000313" key="8">
    <source>
        <dbReference type="EMBL" id="MBE9222447.1"/>
    </source>
</evidence>
<comment type="similarity">
    <text evidence="1">In the C-terminal section; belongs to the anthranilate synthase component I family.</text>
</comment>
<dbReference type="InterPro" id="IPR017926">
    <property type="entry name" value="GATASE"/>
</dbReference>
<dbReference type="PROSITE" id="PS51273">
    <property type="entry name" value="GATASE_TYPE_1"/>
    <property type="match status" value="1"/>
</dbReference>
<dbReference type="EC" id="2.6.1.85" evidence="2"/>
<dbReference type="InterPro" id="IPR006805">
    <property type="entry name" value="Anth_synth_I_N"/>
</dbReference>
<dbReference type="SUPFAM" id="SSF56322">
    <property type="entry name" value="ADC synthase"/>
    <property type="match status" value="1"/>
</dbReference>
<dbReference type="Pfam" id="PF00117">
    <property type="entry name" value="GATase"/>
    <property type="match status" value="1"/>
</dbReference>
<organism evidence="8 9">
    <name type="scientific">Cyanobacterium stanieri LEGE 03274</name>
    <dbReference type="NCBI Taxonomy" id="1828756"/>
    <lineage>
        <taxon>Bacteria</taxon>
        <taxon>Bacillati</taxon>
        <taxon>Cyanobacteriota</taxon>
        <taxon>Cyanophyceae</taxon>
        <taxon>Oscillatoriophycideae</taxon>
        <taxon>Chroococcales</taxon>
        <taxon>Geminocystaceae</taxon>
        <taxon>Cyanobacterium</taxon>
    </lineage>
</organism>
<dbReference type="Pfam" id="PF00425">
    <property type="entry name" value="Chorismate_bind"/>
    <property type="match status" value="1"/>
</dbReference>
<comment type="caution">
    <text evidence="8">The sequence shown here is derived from an EMBL/GenBank/DDBJ whole genome shotgun (WGS) entry which is preliminary data.</text>
</comment>
<name>A0ABR9V3H6_9CHRO</name>
<evidence type="ECO:0000256" key="2">
    <source>
        <dbReference type="ARBA" id="ARBA00013139"/>
    </source>
</evidence>
<dbReference type="PRINTS" id="PR00097">
    <property type="entry name" value="ANTSNTHASEII"/>
</dbReference>
<dbReference type="InterPro" id="IPR006221">
    <property type="entry name" value="TrpG/PapA_dom"/>
</dbReference>
<dbReference type="Pfam" id="PF04715">
    <property type="entry name" value="Anth_synt_I_N"/>
    <property type="match status" value="1"/>
</dbReference>
<dbReference type="PRINTS" id="PR00099">
    <property type="entry name" value="CPSGATASE"/>
</dbReference>
<dbReference type="Gene3D" id="3.40.50.880">
    <property type="match status" value="1"/>
</dbReference>
<keyword evidence="4" id="KW-0315">Glutamine amidotransferase</keyword>
<protein>
    <recommendedName>
        <fullName evidence="2">aminodeoxychorismate synthase</fullName>
        <ecNumber evidence="2">2.6.1.85</ecNumber>
    </recommendedName>
</protein>
<evidence type="ECO:0000256" key="3">
    <source>
        <dbReference type="ARBA" id="ARBA00022679"/>
    </source>
</evidence>
<evidence type="ECO:0000256" key="1">
    <source>
        <dbReference type="ARBA" id="ARBA00005970"/>
    </source>
</evidence>
<dbReference type="CDD" id="cd01743">
    <property type="entry name" value="GATase1_Anthranilate_Synthase"/>
    <property type="match status" value="1"/>
</dbReference>
<feature type="domain" description="Glutamine amidotransferase" evidence="5">
    <location>
        <begin position="4"/>
        <end position="185"/>
    </location>
</feature>
<dbReference type="InterPro" id="IPR010117">
    <property type="entry name" value="PabB_fungal"/>
</dbReference>
<dbReference type="InterPro" id="IPR015890">
    <property type="entry name" value="Chorismate_C"/>
</dbReference>
<keyword evidence="9" id="KW-1185">Reference proteome</keyword>
<feature type="domain" description="Anthranilate synthase component I N-terminal" evidence="7">
    <location>
        <begin position="229"/>
        <end position="371"/>
    </location>
</feature>
<dbReference type="GO" id="GO:0046820">
    <property type="term" value="F:4-amino-4-deoxychorismate synthase activity"/>
    <property type="evidence" value="ECO:0007669"/>
    <property type="project" value="UniProtKB-EC"/>
</dbReference>
<proteinExistence type="inferred from homology"/>
<evidence type="ECO:0000259" key="7">
    <source>
        <dbReference type="Pfam" id="PF04715"/>
    </source>
</evidence>
<evidence type="ECO:0000259" key="5">
    <source>
        <dbReference type="Pfam" id="PF00117"/>
    </source>
</evidence>
<sequence length="684" mass="78255">MRSLIIDNFDSFTHNIYQLLAQVNQESPTVITNNQWSWEQIQAENFDNIIISPGPGNPSKKSDFGVCGEVLVKANIPILGICLGHQGLGYFYGSKIVNAPIPMHGRISKIYHNNDLLFQNIPSGFEVVRYHSLMIDDLGEDIEAIAHTDDNIIMAIRHKIRPFWGVQFHPESICSQHGFELLNNFKKITKFNYNYSTKKKFKQLVNYYKKVKVNNNKYQVYSCLIKGWREPELIFKQFYNKSTNSFWLDSSMVAEGLSRFSFMGDTNNDDSFTIQYTVDDNKVYTQNNQGEITTLNNIDFYGYLNDIIAKYACEDDRLPFNLCGGLIGYFGYELKQLSGYNNKHKSPLPDCYLIKGDRLLAFDHKEKKIYLIYIGTKEAEKKAQEWFKNIENKISQISVKNQAKSQNNKITKEKLNLTRNQQQYLHNIDTCFQKIKQGESYEICLTNQINLPPIENPLEYYCQLRKQNPTPYSAFIKFHDITIICSSPERFLHLDKQGWLESKPIKGTVRRGINPQEDTQLLQQLSLSEKEKAENLMIVDLLRNDLGKICQIGSIHVPKLMAIESYSTVHQMVSTVRGKLKQDITPLDCLKYIFPGGSMTGAPKKRTLEIIDELETEARGIYSGSIGFLSFNGTLDLNIVIRTAIVTKNKTTIGVGGAITALSDKNQEFEEIILKAQALLTALQ</sequence>
<dbReference type="NCBIfam" id="TIGR00553">
    <property type="entry name" value="pabB"/>
    <property type="match status" value="1"/>
</dbReference>
<evidence type="ECO:0000256" key="4">
    <source>
        <dbReference type="ARBA" id="ARBA00022962"/>
    </source>
</evidence>
<dbReference type="NCBIfam" id="TIGR00566">
    <property type="entry name" value="trpG_papA"/>
    <property type="match status" value="1"/>
</dbReference>
<dbReference type="InterPro" id="IPR005801">
    <property type="entry name" value="ADC_synthase"/>
</dbReference>
<dbReference type="NCBIfam" id="TIGR01823">
    <property type="entry name" value="PabB-fungal"/>
    <property type="match status" value="1"/>
</dbReference>
<keyword evidence="8" id="KW-0032">Aminotransferase</keyword>
<evidence type="ECO:0000259" key="6">
    <source>
        <dbReference type="Pfam" id="PF00425"/>
    </source>
</evidence>
<accession>A0ABR9V3H6</accession>
<dbReference type="InterPro" id="IPR029062">
    <property type="entry name" value="Class_I_gatase-like"/>
</dbReference>